<dbReference type="EMBL" id="BJYS01000037">
    <property type="protein sequence ID" value="GEO06450.1"/>
    <property type="molecule type" value="Genomic_DNA"/>
</dbReference>
<proteinExistence type="predicted"/>
<name>A0A512B3A8_9BACT</name>
<dbReference type="Gene3D" id="3.90.350.10">
    <property type="entry name" value="Transposase Inhibitor Protein From Tn5, Chain A, domain 1"/>
    <property type="match status" value="1"/>
</dbReference>
<dbReference type="AlphaFoldDB" id="A0A512B3A8"/>
<dbReference type="Proteomes" id="UP000321532">
    <property type="component" value="Unassembled WGS sequence"/>
</dbReference>
<gene>
    <name evidence="1" type="ORF">AAE02nite_41140</name>
</gene>
<keyword evidence="2" id="KW-1185">Reference proteome</keyword>
<reference evidence="1 2" key="1">
    <citation type="submission" date="2019-07" db="EMBL/GenBank/DDBJ databases">
        <title>Whole genome shotgun sequence of Adhaeribacter aerolatus NBRC 106133.</title>
        <authorList>
            <person name="Hosoyama A."/>
            <person name="Uohara A."/>
            <person name="Ohji S."/>
            <person name="Ichikawa N."/>
        </authorList>
    </citation>
    <scope>NUCLEOTIDE SEQUENCE [LARGE SCALE GENOMIC DNA]</scope>
    <source>
        <strain evidence="1 2">NBRC 106133</strain>
    </source>
</reference>
<accession>A0A512B3A8</accession>
<dbReference type="RefSeq" id="WP_146902501.1">
    <property type="nucleotide sequence ID" value="NZ_BJYS01000037.1"/>
</dbReference>
<organism evidence="1 2">
    <name type="scientific">Adhaeribacter aerolatus</name>
    <dbReference type="NCBI Taxonomy" id="670289"/>
    <lineage>
        <taxon>Bacteria</taxon>
        <taxon>Pseudomonadati</taxon>
        <taxon>Bacteroidota</taxon>
        <taxon>Cytophagia</taxon>
        <taxon>Cytophagales</taxon>
        <taxon>Hymenobacteraceae</taxon>
        <taxon>Adhaeribacter</taxon>
    </lineage>
</organism>
<protein>
    <submittedName>
        <fullName evidence="1">Uncharacterized protein</fullName>
    </submittedName>
</protein>
<evidence type="ECO:0000313" key="2">
    <source>
        <dbReference type="Proteomes" id="UP000321532"/>
    </source>
</evidence>
<sequence length="90" mass="9889">MLGLESLIYEQFRFACPASGHLLLIEDTSQLTFNLERKITGLGKIDKGQVQGFYLHPVLGLNAGDGACCGLASVTTYQREYNQPALRGNR</sequence>
<evidence type="ECO:0000313" key="1">
    <source>
        <dbReference type="EMBL" id="GEO06450.1"/>
    </source>
</evidence>
<comment type="caution">
    <text evidence="1">The sequence shown here is derived from an EMBL/GenBank/DDBJ whole genome shotgun (WGS) entry which is preliminary data.</text>
</comment>